<reference evidence="4" key="1">
    <citation type="submission" date="2014-05" db="EMBL/GenBank/DDBJ databases">
        <title>The transcriptome of the halophilic microalga Tetraselmis sp. GSL018 isolated from the Great Salt Lake, Utah.</title>
        <authorList>
            <person name="Jinkerson R.E."/>
            <person name="D'Adamo S."/>
            <person name="Posewitz M.C."/>
        </authorList>
    </citation>
    <scope>NUCLEOTIDE SEQUENCE</scope>
    <source>
        <strain evidence="4">GSL018</strain>
    </source>
</reference>
<feature type="region of interest" description="Disordered" evidence="2">
    <location>
        <begin position="386"/>
        <end position="435"/>
    </location>
</feature>
<dbReference type="CDD" id="cd03784">
    <property type="entry name" value="GT1_Gtf-like"/>
    <property type="match status" value="1"/>
</dbReference>
<dbReference type="InterPro" id="IPR004276">
    <property type="entry name" value="GlycoTrans_28_N"/>
</dbReference>
<accession>A0A061SP54</accession>
<dbReference type="InterPro" id="IPR050426">
    <property type="entry name" value="Glycosyltransferase_28"/>
</dbReference>
<dbReference type="Gene3D" id="3.40.50.2000">
    <property type="entry name" value="Glycogen Phosphorylase B"/>
    <property type="match status" value="1"/>
</dbReference>
<name>A0A061SP54_9CHLO</name>
<evidence type="ECO:0000259" key="3">
    <source>
        <dbReference type="Pfam" id="PF03033"/>
    </source>
</evidence>
<evidence type="ECO:0000313" key="4">
    <source>
        <dbReference type="EMBL" id="JAC84496.1"/>
    </source>
</evidence>
<dbReference type="GO" id="GO:0005975">
    <property type="term" value="P:carbohydrate metabolic process"/>
    <property type="evidence" value="ECO:0007669"/>
    <property type="project" value="InterPro"/>
</dbReference>
<feature type="non-terminal residue" evidence="4">
    <location>
        <position position="1"/>
    </location>
</feature>
<feature type="domain" description="Glycosyltransferase family 28 N-terminal" evidence="3">
    <location>
        <begin position="3"/>
        <end position="148"/>
    </location>
</feature>
<dbReference type="AlphaFoldDB" id="A0A061SP54"/>
<dbReference type="PANTHER" id="PTHR48050">
    <property type="entry name" value="STEROL 3-BETA-GLUCOSYLTRANSFERASE"/>
    <property type="match status" value="1"/>
</dbReference>
<evidence type="ECO:0000256" key="1">
    <source>
        <dbReference type="ARBA" id="ARBA00022679"/>
    </source>
</evidence>
<dbReference type="FunFam" id="3.40.50.2000:FF:000163">
    <property type="entry name" value="Sterol 3-beta-glucosyltransferase"/>
    <property type="match status" value="1"/>
</dbReference>
<dbReference type="GO" id="GO:0016906">
    <property type="term" value="F:sterol 3-beta-glucosyltransferase activity"/>
    <property type="evidence" value="ECO:0007669"/>
    <property type="project" value="UniProtKB-ARBA"/>
</dbReference>
<keyword evidence="1 4" id="KW-0808">Transferase</keyword>
<organism evidence="4">
    <name type="scientific">Tetraselmis sp. GSL018</name>
    <dbReference type="NCBI Taxonomy" id="582737"/>
    <lineage>
        <taxon>Eukaryota</taxon>
        <taxon>Viridiplantae</taxon>
        <taxon>Chlorophyta</taxon>
        <taxon>core chlorophytes</taxon>
        <taxon>Chlorodendrophyceae</taxon>
        <taxon>Chlorodendrales</taxon>
        <taxon>Chlorodendraceae</taxon>
        <taxon>Tetraselmis</taxon>
    </lineage>
</organism>
<dbReference type="PANTHER" id="PTHR48050:SF13">
    <property type="entry name" value="STEROL 3-BETA-GLUCOSYLTRANSFERASE UGT80A2"/>
    <property type="match status" value="1"/>
</dbReference>
<dbReference type="SUPFAM" id="SSF53756">
    <property type="entry name" value="UDP-Glycosyltransferase/glycogen phosphorylase"/>
    <property type="match status" value="1"/>
</dbReference>
<feature type="compositionally biased region" description="Basic and acidic residues" evidence="2">
    <location>
        <begin position="386"/>
        <end position="408"/>
    </location>
</feature>
<proteinExistence type="predicted"/>
<dbReference type="EMBL" id="GBEZ01000388">
    <property type="protein sequence ID" value="JAC84496.1"/>
    <property type="molecule type" value="Transcribed_RNA"/>
</dbReference>
<protein>
    <submittedName>
        <fullName evidence="4">Udp-glycosyltransferase glycogen phosphorylase</fullName>
    </submittedName>
</protein>
<dbReference type="Pfam" id="PF03033">
    <property type="entry name" value="Glyco_transf_28"/>
    <property type="match status" value="1"/>
</dbReference>
<gene>
    <name evidence="4" type="ORF">TSPGSL018_845</name>
</gene>
<sequence>LTVVILIVGTRGDVQPFIALGRAMAEYGHRVRLATHALYRDWVTSHGLEFYPLGGDPKVLSEYIARNRGIVPHGGLKDIKMQRTQLADIINSTYAACTEPDPEGDGRAFRAESIIANPPSLGHIHCAEKLGVPLHIFFTMPWSPTTAFAHPLAIIANGPTIQRHLGKLNKMSYYTTDSIVWAGHADIVNKFRKEIGLKPLWMFQGANLLNMHKIPHTYCWSPALVPKPQDWKDHIDVVGFFFLNESRHLSYTPPEDLRQFLQAGPPPVYVGVGSLVVDNPRRFTKTVYEAAHKTCQPRGGFQDPKRRVPPWRLPARLALPAMLRRRSPRGGRDHRRRPVCRVPHDDRPLLWGSAILGGGLPPGRRWASADPHRLLDHQEARRGAQLHEEAGGGENRKARCAEHAEGQRRQMRLGVVPQATAATPRLRDEPGHNEG</sequence>
<feature type="compositionally biased region" description="Basic and acidic residues" evidence="2">
    <location>
        <begin position="425"/>
        <end position="435"/>
    </location>
</feature>
<dbReference type="InterPro" id="IPR002213">
    <property type="entry name" value="UDP_glucos_trans"/>
</dbReference>
<evidence type="ECO:0000256" key="2">
    <source>
        <dbReference type="SAM" id="MobiDB-lite"/>
    </source>
</evidence>